<dbReference type="AlphaFoldDB" id="A0A0C3QG69"/>
<sequence length="89" mass="10053">MATRTLRPSTKRRMGAPASCARSLLRESHEGNHPVRSLANRTRHRTGTFSDALGRINRSDFPKNCHPHSFNYNVTAAPQRHLLGCFRIS</sequence>
<accession>A0A0C3QG69</accession>
<dbReference type="Proteomes" id="UP000054248">
    <property type="component" value="Unassembled WGS sequence"/>
</dbReference>
<name>A0A0C3QG69_9AGAM</name>
<evidence type="ECO:0000313" key="1">
    <source>
        <dbReference type="EMBL" id="KIO24419.1"/>
    </source>
</evidence>
<dbReference type="HOGENOM" id="CLU_2456407_0_0_1"/>
<keyword evidence="2" id="KW-1185">Reference proteome</keyword>
<organism evidence="1 2">
    <name type="scientific">Tulasnella calospora MUT 4182</name>
    <dbReference type="NCBI Taxonomy" id="1051891"/>
    <lineage>
        <taxon>Eukaryota</taxon>
        <taxon>Fungi</taxon>
        <taxon>Dikarya</taxon>
        <taxon>Basidiomycota</taxon>
        <taxon>Agaricomycotina</taxon>
        <taxon>Agaricomycetes</taxon>
        <taxon>Cantharellales</taxon>
        <taxon>Tulasnellaceae</taxon>
        <taxon>Tulasnella</taxon>
    </lineage>
</organism>
<reference evidence="1 2" key="1">
    <citation type="submission" date="2014-04" db="EMBL/GenBank/DDBJ databases">
        <authorList>
            <consortium name="DOE Joint Genome Institute"/>
            <person name="Kuo A."/>
            <person name="Girlanda M."/>
            <person name="Perotto S."/>
            <person name="Kohler A."/>
            <person name="Nagy L.G."/>
            <person name="Floudas D."/>
            <person name="Copeland A."/>
            <person name="Barry K.W."/>
            <person name="Cichocki N."/>
            <person name="Veneault-Fourrey C."/>
            <person name="LaButti K."/>
            <person name="Lindquist E.A."/>
            <person name="Lipzen A."/>
            <person name="Lundell T."/>
            <person name="Morin E."/>
            <person name="Murat C."/>
            <person name="Sun H."/>
            <person name="Tunlid A."/>
            <person name="Henrissat B."/>
            <person name="Grigoriev I.V."/>
            <person name="Hibbett D.S."/>
            <person name="Martin F."/>
            <person name="Nordberg H.P."/>
            <person name="Cantor M.N."/>
            <person name="Hua S.X."/>
        </authorList>
    </citation>
    <scope>NUCLEOTIDE SEQUENCE [LARGE SCALE GENOMIC DNA]</scope>
    <source>
        <strain evidence="1 2">MUT 4182</strain>
    </source>
</reference>
<proteinExistence type="predicted"/>
<dbReference type="EMBL" id="KN823061">
    <property type="protein sequence ID" value="KIO24419.1"/>
    <property type="molecule type" value="Genomic_DNA"/>
</dbReference>
<evidence type="ECO:0000313" key="2">
    <source>
        <dbReference type="Proteomes" id="UP000054248"/>
    </source>
</evidence>
<gene>
    <name evidence="1" type="ORF">M407DRAFT_101207</name>
</gene>
<reference evidence="2" key="2">
    <citation type="submission" date="2015-01" db="EMBL/GenBank/DDBJ databases">
        <title>Evolutionary Origins and Diversification of the Mycorrhizal Mutualists.</title>
        <authorList>
            <consortium name="DOE Joint Genome Institute"/>
            <consortium name="Mycorrhizal Genomics Consortium"/>
            <person name="Kohler A."/>
            <person name="Kuo A."/>
            <person name="Nagy L.G."/>
            <person name="Floudas D."/>
            <person name="Copeland A."/>
            <person name="Barry K.W."/>
            <person name="Cichocki N."/>
            <person name="Veneault-Fourrey C."/>
            <person name="LaButti K."/>
            <person name="Lindquist E.A."/>
            <person name="Lipzen A."/>
            <person name="Lundell T."/>
            <person name="Morin E."/>
            <person name="Murat C."/>
            <person name="Riley R."/>
            <person name="Ohm R."/>
            <person name="Sun H."/>
            <person name="Tunlid A."/>
            <person name="Henrissat B."/>
            <person name="Grigoriev I.V."/>
            <person name="Hibbett D.S."/>
            <person name="Martin F."/>
        </authorList>
    </citation>
    <scope>NUCLEOTIDE SEQUENCE [LARGE SCALE GENOMIC DNA]</scope>
    <source>
        <strain evidence="2">MUT 4182</strain>
    </source>
</reference>
<protein>
    <submittedName>
        <fullName evidence="1">Uncharacterized protein</fullName>
    </submittedName>
</protein>